<evidence type="ECO:0000313" key="3">
    <source>
        <dbReference type="Proteomes" id="UP001501414"/>
    </source>
</evidence>
<feature type="domain" description="HTH merR-type" evidence="1">
    <location>
        <begin position="43"/>
        <end position="79"/>
    </location>
</feature>
<dbReference type="Pfam" id="PF00376">
    <property type="entry name" value="MerR"/>
    <property type="match status" value="1"/>
</dbReference>
<dbReference type="InterPro" id="IPR009061">
    <property type="entry name" value="DNA-bd_dom_put_sf"/>
</dbReference>
<protein>
    <recommendedName>
        <fullName evidence="1">HTH merR-type domain-containing protein</fullName>
    </recommendedName>
</protein>
<comment type="caution">
    <text evidence="2">The sequence shown here is derived from an EMBL/GenBank/DDBJ whole genome shotgun (WGS) entry which is preliminary data.</text>
</comment>
<dbReference type="InterPro" id="IPR000551">
    <property type="entry name" value="MerR-type_HTH_dom"/>
</dbReference>
<name>A0ABN1YA31_9PSEU</name>
<accession>A0ABN1YA31</accession>
<dbReference type="RefSeq" id="WP_344029487.1">
    <property type="nucleotide sequence ID" value="NZ_BAAAJK010000053.1"/>
</dbReference>
<dbReference type="EMBL" id="BAAAJK010000053">
    <property type="protein sequence ID" value="GAA1402101.1"/>
    <property type="molecule type" value="Genomic_DNA"/>
</dbReference>
<gene>
    <name evidence="2" type="ORF">GCM10009613_61510</name>
</gene>
<evidence type="ECO:0000259" key="1">
    <source>
        <dbReference type="Pfam" id="PF00376"/>
    </source>
</evidence>
<dbReference type="Proteomes" id="UP001501414">
    <property type="component" value="Unassembled WGS sequence"/>
</dbReference>
<keyword evidence="3" id="KW-1185">Reference proteome</keyword>
<evidence type="ECO:0000313" key="2">
    <source>
        <dbReference type="EMBL" id="GAA1402101.1"/>
    </source>
</evidence>
<proteinExistence type="predicted"/>
<sequence length="100" mass="11056">MVIGAAPSVLINGVKSRKNAKNAEDRGEARDTLQRVARRYVSSGELARELGVTVRSVQNWTRDGLIDADHRTAGGHARYDLNRVLALLSAGRPRPRPRRN</sequence>
<dbReference type="Gene3D" id="1.10.1660.10">
    <property type="match status" value="1"/>
</dbReference>
<reference evidence="2 3" key="1">
    <citation type="journal article" date="2019" name="Int. J. Syst. Evol. Microbiol.">
        <title>The Global Catalogue of Microorganisms (GCM) 10K type strain sequencing project: providing services to taxonomists for standard genome sequencing and annotation.</title>
        <authorList>
            <consortium name="The Broad Institute Genomics Platform"/>
            <consortium name="The Broad Institute Genome Sequencing Center for Infectious Disease"/>
            <person name="Wu L."/>
            <person name="Ma J."/>
        </authorList>
    </citation>
    <scope>NUCLEOTIDE SEQUENCE [LARGE SCALE GENOMIC DNA]</scope>
    <source>
        <strain evidence="2 3">JCM 11896</strain>
    </source>
</reference>
<dbReference type="SUPFAM" id="SSF46955">
    <property type="entry name" value="Putative DNA-binding domain"/>
    <property type="match status" value="1"/>
</dbReference>
<organism evidence="2 3">
    <name type="scientific">Pseudonocardia kongjuensis</name>
    <dbReference type="NCBI Taxonomy" id="102227"/>
    <lineage>
        <taxon>Bacteria</taxon>
        <taxon>Bacillati</taxon>
        <taxon>Actinomycetota</taxon>
        <taxon>Actinomycetes</taxon>
        <taxon>Pseudonocardiales</taxon>
        <taxon>Pseudonocardiaceae</taxon>
        <taxon>Pseudonocardia</taxon>
    </lineage>
</organism>